<gene>
    <name evidence="6" type="primary">LOC115974065</name>
</gene>
<sequence length="311" mass="35595">MMTDHFLLEISNKLKEITLSLEERMQQMQQESSAIATVASQNEFEVSEKMDEDNEIFKLQKHCQYLEEYLQQEISKQDSSKNIEILNDLIREKSAEILNLQKALGGCTAEIDIQERQFKGQLARAKEEAAKLSKLLGDANQQAEVSKREKEEILAKFSQAEKMLEEWKNRVHKLEEDNAKVQRCLENSIATLNRLSMDFKNHVDRRLVIKLLVTYFQRNHSNEVLDLMVRILQFSDEEKQRIGAAQQGVVRGVLGLPGRLGGGILGGSLAESAALENQSLAALWVDFLLKETERERRDLEDDAGRPKKDSH</sequence>
<feature type="domain" description="GRIP" evidence="5">
    <location>
        <begin position="198"/>
        <end position="245"/>
    </location>
</feature>
<keyword evidence="3 4" id="KW-0175">Coiled coil</keyword>
<dbReference type="PROSITE" id="PS50913">
    <property type="entry name" value="GRIP"/>
    <property type="match status" value="1"/>
</dbReference>
<protein>
    <recommendedName>
        <fullName evidence="5">GRIP domain-containing protein</fullName>
    </recommendedName>
</protein>
<dbReference type="Gramene" id="QL01p002178:mrna">
    <property type="protein sequence ID" value="QL01p002178:mrna"/>
    <property type="gene ID" value="QL01p002178"/>
</dbReference>
<evidence type="ECO:0000256" key="3">
    <source>
        <dbReference type="ARBA" id="ARBA00023054"/>
    </source>
</evidence>
<evidence type="ECO:0000256" key="2">
    <source>
        <dbReference type="ARBA" id="ARBA00023034"/>
    </source>
</evidence>
<dbReference type="GO" id="GO:0007030">
    <property type="term" value="P:Golgi organization"/>
    <property type="evidence" value="ECO:0007669"/>
    <property type="project" value="TreeGrafter"/>
</dbReference>
<dbReference type="GO" id="GO:0031267">
    <property type="term" value="F:small GTPase binding"/>
    <property type="evidence" value="ECO:0007669"/>
    <property type="project" value="TreeGrafter"/>
</dbReference>
<dbReference type="EMBL" id="LRBV02000001">
    <property type="status" value="NOT_ANNOTATED_CDS"/>
    <property type="molecule type" value="Genomic_DNA"/>
</dbReference>
<dbReference type="OrthoDB" id="71227at2759"/>
<evidence type="ECO:0000256" key="1">
    <source>
        <dbReference type="ARBA" id="ARBA00004555"/>
    </source>
</evidence>
<evidence type="ECO:0000313" key="6">
    <source>
        <dbReference type="EnsemblPlants" id="QL01p002178:mrna"/>
    </source>
</evidence>
<dbReference type="OMA" id="KSFADMW"/>
<reference evidence="6" key="2">
    <citation type="submission" date="2021-01" db="UniProtKB">
        <authorList>
            <consortium name="EnsemblPlants"/>
        </authorList>
    </citation>
    <scope>IDENTIFICATION</scope>
</reference>
<dbReference type="RefSeq" id="XP_030950146.1">
    <property type="nucleotide sequence ID" value="XM_031094286.1"/>
</dbReference>
<dbReference type="AlphaFoldDB" id="A0A7N2KKE3"/>
<dbReference type="GO" id="GO:0006888">
    <property type="term" value="P:endoplasmic reticulum to Golgi vesicle-mediated transport"/>
    <property type="evidence" value="ECO:0007669"/>
    <property type="project" value="TreeGrafter"/>
</dbReference>
<reference evidence="6 7" key="1">
    <citation type="journal article" date="2016" name="G3 (Bethesda)">
        <title>First Draft Assembly and Annotation of the Genome of a California Endemic Oak Quercus lobata Nee (Fagaceae).</title>
        <authorList>
            <person name="Sork V.L."/>
            <person name="Fitz-Gibbon S.T."/>
            <person name="Puiu D."/>
            <person name="Crepeau M."/>
            <person name="Gugger P.F."/>
            <person name="Sherman R."/>
            <person name="Stevens K."/>
            <person name="Langley C.H."/>
            <person name="Pellegrini M."/>
            <person name="Salzberg S.L."/>
        </authorList>
    </citation>
    <scope>NUCLEOTIDE SEQUENCE [LARGE SCALE GENOMIC DNA]</scope>
    <source>
        <strain evidence="6 7">cv. SW786</strain>
    </source>
</reference>
<organism evidence="6 7">
    <name type="scientific">Quercus lobata</name>
    <name type="common">Valley oak</name>
    <dbReference type="NCBI Taxonomy" id="97700"/>
    <lineage>
        <taxon>Eukaryota</taxon>
        <taxon>Viridiplantae</taxon>
        <taxon>Streptophyta</taxon>
        <taxon>Embryophyta</taxon>
        <taxon>Tracheophyta</taxon>
        <taxon>Spermatophyta</taxon>
        <taxon>Magnoliopsida</taxon>
        <taxon>eudicotyledons</taxon>
        <taxon>Gunneridae</taxon>
        <taxon>Pentapetalae</taxon>
        <taxon>rosids</taxon>
        <taxon>fabids</taxon>
        <taxon>Fagales</taxon>
        <taxon>Fagaceae</taxon>
        <taxon>Quercus</taxon>
    </lineage>
</organism>
<dbReference type="EnsemblPlants" id="QL01p002178:mrna">
    <property type="protein sequence ID" value="QL01p002178:mrna"/>
    <property type="gene ID" value="QL01p002178"/>
</dbReference>
<dbReference type="InterPro" id="IPR000237">
    <property type="entry name" value="GRIP_dom"/>
</dbReference>
<feature type="coiled-coil region" evidence="4">
    <location>
        <begin position="83"/>
        <end position="184"/>
    </location>
</feature>
<keyword evidence="7" id="KW-1185">Reference proteome</keyword>
<evidence type="ECO:0000256" key="4">
    <source>
        <dbReference type="SAM" id="Coils"/>
    </source>
</evidence>
<proteinExistence type="predicted"/>
<dbReference type="GO" id="GO:0005794">
    <property type="term" value="C:Golgi apparatus"/>
    <property type="evidence" value="ECO:0007669"/>
    <property type="project" value="UniProtKB-SubCell"/>
</dbReference>
<comment type="subcellular location">
    <subcellularLocation>
        <location evidence="1">Golgi apparatus</location>
    </subcellularLocation>
</comment>
<accession>A0A7N2KKE3</accession>
<dbReference type="KEGG" id="qlo:115974065"/>
<name>A0A7N2KKE3_QUELO</name>
<evidence type="ECO:0000259" key="5">
    <source>
        <dbReference type="PROSITE" id="PS50913"/>
    </source>
</evidence>
<dbReference type="Proteomes" id="UP000594261">
    <property type="component" value="Chromosome 1"/>
</dbReference>
<dbReference type="PANTHER" id="PTHR18921:SF2">
    <property type="entry name" value="THYROID RECEPTOR-INTERACTING PROTEIN 11"/>
    <property type="match status" value="1"/>
</dbReference>
<dbReference type="InParanoid" id="A0A7N2KKE3"/>
<dbReference type="GeneID" id="115974065"/>
<keyword evidence="2" id="KW-0333">Golgi apparatus</keyword>
<evidence type="ECO:0000313" key="7">
    <source>
        <dbReference type="Proteomes" id="UP000594261"/>
    </source>
</evidence>
<dbReference type="PANTHER" id="PTHR18921">
    <property type="entry name" value="MYOSIN HEAVY CHAIN - RELATED"/>
    <property type="match status" value="1"/>
</dbReference>